<proteinExistence type="predicted"/>
<reference evidence="3" key="1">
    <citation type="journal article" date="2006" name="Science">
        <title>Ancient noncoding elements conserved in the human genome.</title>
        <authorList>
            <person name="Venkatesh B."/>
            <person name="Kirkness E.F."/>
            <person name="Loh Y.H."/>
            <person name="Halpern A.L."/>
            <person name="Lee A.P."/>
            <person name="Johnson J."/>
            <person name="Dandona N."/>
            <person name="Viswanathan L.D."/>
            <person name="Tay A."/>
            <person name="Venter J.C."/>
            <person name="Strausberg R.L."/>
            <person name="Brenner S."/>
        </authorList>
    </citation>
    <scope>NUCLEOTIDE SEQUENCE [LARGE SCALE GENOMIC DNA]</scope>
</reference>
<dbReference type="PANTHER" id="PTHR31932">
    <property type="entry name" value="TUBULIN POLYGLUTAMYLASE COMPLEX SUBUNIT 1"/>
    <property type="match status" value="1"/>
</dbReference>
<evidence type="ECO:0000313" key="3">
    <source>
        <dbReference type="Proteomes" id="UP000314986"/>
    </source>
</evidence>
<dbReference type="PANTHER" id="PTHR31932:SF2">
    <property type="entry name" value="TUBULIN POLYGLUTAMYLASE COMPLEX SUBUNIT 1"/>
    <property type="match status" value="1"/>
</dbReference>
<dbReference type="Ensembl" id="ENSCMIT00000012102.1">
    <property type="protein sequence ID" value="ENSCMIP00000011816.1"/>
    <property type="gene ID" value="ENSCMIG00000006107.1"/>
</dbReference>
<organism evidence="2 3">
    <name type="scientific">Callorhinchus milii</name>
    <name type="common">Ghost shark</name>
    <dbReference type="NCBI Taxonomy" id="7868"/>
    <lineage>
        <taxon>Eukaryota</taxon>
        <taxon>Metazoa</taxon>
        <taxon>Chordata</taxon>
        <taxon>Craniata</taxon>
        <taxon>Vertebrata</taxon>
        <taxon>Chondrichthyes</taxon>
        <taxon>Holocephali</taxon>
        <taxon>Chimaeriformes</taxon>
        <taxon>Callorhinchidae</taxon>
        <taxon>Callorhinchus</taxon>
    </lineage>
</organism>
<reference evidence="2" key="4">
    <citation type="submission" date="2025-08" db="UniProtKB">
        <authorList>
            <consortium name="Ensembl"/>
        </authorList>
    </citation>
    <scope>IDENTIFICATION</scope>
</reference>
<gene>
    <name evidence="2" type="primary">tpgs1</name>
</gene>
<dbReference type="InParanoid" id="A0A4W3H7U4"/>
<reference evidence="2" key="5">
    <citation type="submission" date="2025-09" db="UniProtKB">
        <authorList>
            <consortium name="Ensembl"/>
        </authorList>
    </citation>
    <scope>IDENTIFICATION</scope>
</reference>
<dbReference type="GeneTree" id="ENSGT00500000045074"/>
<dbReference type="OMA" id="HFQMECE"/>
<sequence length="281" mass="31314">EGAGPSLPVASPRVAVPPEQRWRRLRPGTARAARGSRPGWGTWCGTRCSGYWRTDPEDPLSFLSEYFGNLTAAAEEREDPLSRGTGEQQEQITRALKQLQLCHYDRPAFNNNLAVAYQILSCPVQKRKKSGLTGEAYTQLLKQICEDKTTPSSSLIQKLQCRAYEAVPFNVFRHGTLTCFIFLHFLKISEGLFEVVAESGKVNRTVCEAVIAALKEAVGISDYTKPMSYLEAGSKLGPDRLGKAMEQAVRLRKSEVASLVTKEEFIHRVASLFTEKVKKIF</sequence>
<dbReference type="FunCoup" id="A0A4W3H7U4">
    <property type="interactions" value="115"/>
</dbReference>
<feature type="domain" description="Tubulin polyglutamylase complex subunit 1-like C-terminal" evidence="1">
    <location>
        <begin position="87"/>
        <end position="278"/>
    </location>
</feature>
<reference evidence="3" key="2">
    <citation type="journal article" date="2007" name="PLoS Biol.">
        <title>Survey sequencing and comparative analysis of the elephant shark (Callorhinchus milii) genome.</title>
        <authorList>
            <person name="Venkatesh B."/>
            <person name="Kirkness E.F."/>
            <person name="Loh Y.H."/>
            <person name="Halpern A.L."/>
            <person name="Lee A.P."/>
            <person name="Johnson J."/>
            <person name="Dandona N."/>
            <person name="Viswanathan L.D."/>
            <person name="Tay A."/>
            <person name="Venter J.C."/>
            <person name="Strausberg R.L."/>
            <person name="Brenner S."/>
        </authorList>
    </citation>
    <scope>NUCLEOTIDE SEQUENCE [LARGE SCALE GENOMIC DNA]</scope>
</reference>
<protein>
    <submittedName>
        <fullName evidence="2">Tubulin polyglutamylase complex subunit 1</fullName>
    </submittedName>
</protein>
<dbReference type="Proteomes" id="UP000314986">
    <property type="component" value="Unassembled WGS sequence"/>
</dbReference>
<dbReference type="InterPro" id="IPR057632">
    <property type="entry name" value="TPGS1_C"/>
</dbReference>
<evidence type="ECO:0000259" key="1">
    <source>
        <dbReference type="Pfam" id="PF24480"/>
    </source>
</evidence>
<name>A0A4W3H7U4_CALMI</name>
<dbReference type="Pfam" id="PF24480">
    <property type="entry name" value="TPGS1_C"/>
    <property type="match status" value="1"/>
</dbReference>
<dbReference type="STRING" id="7868.ENSCMIP00000011816"/>
<reference evidence="3" key="3">
    <citation type="journal article" date="2014" name="Nature">
        <title>Elephant shark genome provides unique insights into gnathostome evolution.</title>
        <authorList>
            <consortium name="International Elephant Shark Genome Sequencing Consortium"/>
            <person name="Venkatesh B."/>
            <person name="Lee A.P."/>
            <person name="Ravi V."/>
            <person name="Maurya A.K."/>
            <person name="Lian M.M."/>
            <person name="Swann J.B."/>
            <person name="Ohta Y."/>
            <person name="Flajnik M.F."/>
            <person name="Sutoh Y."/>
            <person name="Kasahara M."/>
            <person name="Hoon S."/>
            <person name="Gangu V."/>
            <person name="Roy S.W."/>
            <person name="Irimia M."/>
            <person name="Korzh V."/>
            <person name="Kondrychyn I."/>
            <person name="Lim Z.W."/>
            <person name="Tay B.H."/>
            <person name="Tohari S."/>
            <person name="Kong K.W."/>
            <person name="Ho S."/>
            <person name="Lorente-Galdos B."/>
            <person name="Quilez J."/>
            <person name="Marques-Bonet T."/>
            <person name="Raney B.J."/>
            <person name="Ingham P.W."/>
            <person name="Tay A."/>
            <person name="Hillier L.W."/>
            <person name="Minx P."/>
            <person name="Boehm T."/>
            <person name="Wilson R.K."/>
            <person name="Brenner S."/>
            <person name="Warren W.C."/>
        </authorList>
    </citation>
    <scope>NUCLEOTIDE SEQUENCE [LARGE SCALE GENOMIC DNA]</scope>
</reference>
<dbReference type="GO" id="GO:0008017">
    <property type="term" value="F:microtubule binding"/>
    <property type="evidence" value="ECO:0007669"/>
    <property type="project" value="TreeGrafter"/>
</dbReference>
<dbReference type="AlphaFoldDB" id="A0A4W3H7U4"/>
<keyword evidence="3" id="KW-1185">Reference proteome</keyword>
<dbReference type="InterPro" id="IPR039235">
    <property type="entry name" value="TPGS1"/>
</dbReference>
<evidence type="ECO:0000313" key="2">
    <source>
        <dbReference type="Ensembl" id="ENSCMIP00000011816.1"/>
    </source>
</evidence>
<accession>A0A4W3H7U4</accession>